<reference evidence="2 3" key="1">
    <citation type="journal article" date="2012" name="ISME J.">
        <title>Nitrification expanded: discovery, physiology and genomics of a nitrite-oxidizing bacterium from the phylum Chloroflexi.</title>
        <authorList>
            <person name="Sorokin D.Y."/>
            <person name="Lucker S."/>
            <person name="Vejmelkova D."/>
            <person name="Kostrikina N.A."/>
            <person name="Kleerebezem R."/>
            <person name="Rijpstra W.I."/>
            <person name="Damste J.S."/>
            <person name="Le Paslier D."/>
            <person name="Muyzer G."/>
            <person name="Wagner M."/>
            <person name="van Loosdrecht M.C."/>
            <person name="Daims H."/>
        </authorList>
    </citation>
    <scope>NUCLEOTIDE SEQUENCE [LARGE SCALE GENOMIC DNA]</scope>
    <source>
        <strain evidence="3">none</strain>
    </source>
</reference>
<sequence>MDDEAGVPVGGEGLDAGVAPGATAVPEPGDPAEVLGKVRALIISAIPDLVPELLVGDSVEALVASVEPAKQAYQRIVEQMRAGSAGSVTDAASQAASGTNASIPTAANRGAAPPAIPAGQPGRQRVSLELDGLSASAKIAEGLRRRNG</sequence>
<protein>
    <submittedName>
        <fullName evidence="2">Uncharacterized protein</fullName>
    </submittedName>
</protein>
<dbReference type="EMBL" id="CAGS01000255">
    <property type="protein sequence ID" value="CCF84268.1"/>
    <property type="molecule type" value="Genomic_DNA"/>
</dbReference>
<comment type="caution">
    <text evidence="2">The sequence shown here is derived from an EMBL/GenBank/DDBJ whole genome shotgun (WGS) entry which is preliminary data.</text>
</comment>
<evidence type="ECO:0000313" key="3">
    <source>
        <dbReference type="Proteomes" id="UP000004221"/>
    </source>
</evidence>
<feature type="compositionally biased region" description="Low complexity" evidence="1">
    <location>
        <begin position="104"/>
        <end position="122"/>
    </location>
</feature>
<gene>
    <name evidence="2" type="ORF">NITHO_3280015</name>
</gene>
<evidence type="ECO:0000256" key="1">
    <source>
        <dbReference type="SAM" id="MobiDB-lite"/>
    </source>
</evidence>
<name>I4EHV6_9BACT</name>
<dbReference type="AlphaFoldDB" id="I4EHV6"/>
<dbReference type="Proteomes" id="UP000004221">
    <property type="component" value="Unassembled WGS sequence"/>
</dbReference>
<feature type="region of interest" description="Disordered" evidence="1">
    <location>
        <begin position="86"/>
        <end position="124"/>
    </location>
</feature>
<proteinExistence type="predicted"/>
<evidence type="ECO:0000313" key="2">
    <source>
        <dbReference type="EMBL" id="CCF84268.1"/>
    </source>
</evidence>
<dbReference type="OrthoDB" id="9958401at2"/>
<organism evidence="2 3">
    <name type="scientific">Nitrolancea hollandica Lb</name>
    <dbReference type="NCBI Taxonomy" id="1129897"/>
    <lineage>
        <taxon>Bacteria</taxon>
        <taxon>Pseudomonadati</taxon>
        <taxon>Thermomicrobiota</taxon>
        <taxon>Thermomicrobia</taxon>
        <taxon>Sphaerobacterales</taxon>
        <taxon>Sphaerobacterineae</taxon>
        <taxon>Sphaerobacteraceae</taxon>
        <taxon>Nitrolancea</taxon>
    </lineage>
</organism>
<dbReference type="RefSeq" id="WP_008478318.1">
    <property type="nucleotide sequence ID" value="NZ_CAGS01000255.1"/>
</dbReference>
<feature type="region of interest" description="Disordered" evidence="1">
    <location>
        <begin position="1"/>
        <end position="30"/>
    </location>
</feature>
<feature type="compositionally biased region" description="Polar residues" evidence="1">
    <location>
        <begin position="86"/>
        <end position="103"/>
    </location>
</feature>
<accession>I4EHV6</accession>
<keyword evidence="3" id="KW-1185">Reference proteome</keyword>